<organism evidence="1 2">
    <name type="scientific">Melia azedarach</name>
    <name type="common">Chinaberry tree</name>
    <dbReference type="NCBI Taxonomy" id="155640"/>
    <lineage>
        <taxon>Eukaryota</taxon>
        <taxon>Viridiplantae</taxon>
        <taxon>Streptophyta</taxon>
        <taxon>Embryophyta</taxon>
        <taxon>Tracheophyta</taxon>
        <taxon>Spermatophyta</taxon>
        <taxon>Magnoliopsida</taxon>
        <taxon>eudicotyledons</taxon>
        <taxon>Gunneridae</taxon>
        <taxon>Pentapetalae</taxon>
        <taxon>rosids</taxon>
        <taxon>malvids</taxon>
        <taxon>Sapindales</taxon>
        <taxon>Meliaceae</taxon>
        <taxon>Melia</taxon>
    </lineage>
</organism>
<evidence type="ECO:0000313" key="2">
    <source>
        <dbReference type="Proteomes" id="UP001164539"/>
    </source>
</evidence>
<name>A0ACC1XIU5_MELAZ</name>
<keyword evidence="2" id="KW-1185">Reference proteome</keyword>
<protein>
    <submittedName>
        <fullName evidence="1">Protein MICRORCHIDIA like</fullName>
    </submittedName>
</protein>
<gene>
    <name evidence="1" type="ORF">OWV82_017476</name>
</gene>
<proteinExistence type="predicted"/>
<comment type="caution">
    <text evidence="1">The sequence shown here is derived from an EMBL/GenBank/DDBJ whole genome shotgun (WGS) entry which is preliminary data.</text>
</comment>
<evidence type="ECO:0000313" key="1">
    <source>
        <dbReference type="EMBL" id="KAJ4711456.1"/>
    </source>
</evidence>
<dbReference type="Proteomes" id="UP001164539">
    <property type="component" value="Chromosome 9"/>
</dbReference>
<accession>A0ACC1XIU5</accession>
<reference evidence="1 2" key="1">
    <citation type="journal article" date="2023" name="Science">
        <title>Complex scaffold remodeling in plant triterpene biosynthesis.</title>
        <authorList>
            <person name="De La Pena R."/>
            <person name="Hodgson H."/>
            <person name="Liu J.C."/>
            <person name="Stephenson M.J."/>
            <person name="Martin A.C."/>
            <person name="Owen C."/>
            <person name="Harkess A."/>
            <person name="Leebens-Mack J."/>
            <person name="Jimenez L.E."/>
            <person name="Osbourn A."/>
            <person name="Sattely E.S."/>
        </authorList>
    </citation>
    <scope>NUCLEOTIDE SEQUENCE [LARGE SCALE GENOMIC DNA]</scope>
    <source>
        <strain evidence="2">cv. JPN11</strain>
        <tissue evidence="1">Leaf</tissue>
    </source>
</reference>
<sequence length="787" mass="88861">MDPALKQEKPDFLDSKETNNCTFNLLPIDISTGSGSSSTSGSSGDSDIDFSSFHDVVESESNKKRDLNEYDDDYLLAKKQKIESLDSGVVLSPGFLSFLPPNCTLTPLPLNYVAPETVTEAEPVSVCSPIADFASDGSEAAPRACKQFWKAGDYEGGNADDSSMNSVGMDHVRVHPKFLHSNATSHKWALGAFAELLDNSLDEICNGATCVHVDLLKNKKDGTHMLLVEDNGGGMTPDKMRQCMSLGYSAKSKIANTIGQYGNGFKTSTMRLGADVIVFSRCQGNDRKSPTQSIGLLSYTFLRGTGKEDIVVPMIDYEKRGESWNMMVRSSPEDWNRNLETILQWSPYMSGEDLTQQFNLLKDQGTRIIIYNLWEDDEGNLELDFDSDPHDIQLRGVNREEKNIGMAKRYPNSRHFLTYRHSLRSYASILYLRLPPSFRITLRGKDVEHHDTVDDMMLTKEIRYKPLFLPERMPKDLNMVATGTIGFVKDARHHIDVQGFNVYHKNRLIKPFWRVWNAAGSDGRGAIGVLEANFVEPAHDKQGFERTPVLARLEARLVAIQKEYWSENCQEVGYAPRRHKNPVSAKTQSRTSDKDKSSVHLKQNGRDYSSSKTKRTTEVCKKPSEDDASQDGISHEASPASGESRRDPGLRARSSRVANSLRSKAGVVDGDGQVLSNSDTEGLIQSKAKNHKPRERLKKMEGPTKEKLLNDLQFERDRSRLLENQLKEVKNELREAKKKTEEAMDEHSHLLDIFESEIRWRDEEQERLRKRLREASNTIRELIEKVK</sequence>
<dbReference type="EMBL" id="CM051402">
    <property type="protein sequence ID" value="KAJ4711456.1"/>
    <property type="molecule type" value="Genomic_DNA"/>
</dbReference>